<dbReference type="GO" id="GO:0016787">
    <property type="term" value="F:hydrolase activity"/>
    <property type="evidence" value="ECO:0007669"/>
    <property type="project" value="UniProtKB-KW"/>
</dbReference>
<feature type="chain" id="PRO_5045465014" evidence="1">
    <location>
        <begin position="21"/>
        <end position="355"/>
    </location>
</feature>
<dbReference type="PANTHER" id="PTHR43265:SF1">
    <property type="entry name" value="ESTERASE ESTD"/>
    <property type="match status" value="1"/>
</dbReference>
<name>A0ABY5GJR2_9GAMM</name>
<protein>
    <submittedName>
        <fullName evidence="3">Alpha/beta hydrolase</fullName>
    </submittedName>
</protein>
<keyword evidence="3" id="KW-0378">Hydrolase</keyword>
<reference evidence="3" key="1">
    <citation type="submission" date="2022-07" db="EMBL/GenBank/DDBJ databases">
        <title>Genome sequencing of Photobacterium atrarenae GJH2-4.</title>
        <authorList>
            <person name="Park S.-J."/>
        </authorList>
    </citation>
    <scope>NUCLEOTIDE SEQUENCE</scope>
    <source>
        <strain evidence="3">GJH2-4</strain>
    </source>
</reference>
<dbReference type="SUPFAM" id="SSF53474">
    <property type="entry name" value="alpha/beta-Hydrolases"/>
    <property type="match status" value="1"/>
</dbReference>
<evidence type="ECO:0000259" key="2">
    <source>
        <dbReference type="Pfam" id="PF12697"/>
    </source>
</evidence>
<dbReference type="InterPro" id="IPR053145">
    <property type="entry name" value="AB_hydrolase_Est10"/>
</dbReference>
<gene>
    <name evidence="3" type="ORF">NNL38_21290</name>
</gene>
<evidence type="ECO:0000256" key="1">
    <source>
        <dbReference type="SAM" id="SignalP"/>
    </source>
</evidence>
<sequence length="355" mass="39662">MKTVMLLLCWFGLMLPDAHAASFQLSYDGKQLSGQYLAPLDQGVPSAVVLFVHGDGAMPADANGYYPLIWQTLRRHGIAVVSWDKPGVGDSKGNWLAQTMAERQQEVLAVAKWVQETHGITPQRTGLVGFSQAGWVVPALAAREDQFGFAIGIGFAANWIEQGRYYTQEKYTEKGFSPAQIAAKLREYDQEIAFFQTEPTYSEYVSRAGEDAMTPERFTFVMNNFRSDAGADYRAIRIPTLLLWGEDDLNVDARHEYQGWQRQPHPKVTTALLTHANHGLLDSTVFPQQQFGIWQWLKMAWLQEAALAESFLPTLMGWLQGQGLLNGRQVTAASKNGWTVGEWGSGVEVQDKEVL</sequence>
<dbReference type="Pfam" id="PF12697">
    <property type="entry name" value="Abhydrolase_6"/>
    <property type="match status" value="1"/>
</dbReference>
<organism evidence="3 4">
    <name type="scientific">Photobacterium atrarenae</name>
    <dbReference type="NCBI Taxonomy" id="865757"/>
    <lineage>
        <taxon>Bacteria</taxon>
        <taxon>Pseudomonadati</taxon>
        <taxon>Pseudomonadota</taxon>
        <taxon>Gammaproteobacteria</taxon>
        <taxon>Vibrionales</taxon>
        <taxon>Vibrionaceae</taxon>
        <taxon>Photobacterium</taxon>
    </lineage>
</organism>
<dbReference type="Proteomes" id="UP001057998">
    <property type="component" value="Chromosome 2"/>
</dbReference>
<dbReference type="InterPro" id="IPR000073">
    <property type="entry name" value="AB_hydrolase_1"/>
</dbReference>
<keyword evidence="1" id="KW-0732">Signal</keyword>
<dbReference type="EMBL" id="CP101509">
    <property type="protein sequence ID" value="UTV29555.1"/>
    <property type="molecule type" value="Genomic_DNA"/>
</dbReference>
<dbReference type="RefSeq" id="WP_255390873.1">
    <property type="nucleotide sequence ID" value="NZ_CP101509.1"/>
</dbReference>
<keyword evidence="4" id="KW-1185">Reference proteome</keyword>
<dbReference type="Gene3D" id="3.40.50.1820">
    <property type="entry name" value="alpha/beta hydrolase"/>
    <property type="match status" value="1"/>
</dbReference>
<dbReference type="InterPro" id="IPR029058">
    <property type="entry name" value="AB_hydrolase_fold"/>
</dbReference>
<evidence type="ECO:0000313" key="3">
    <source>
        <dbReference type="EMBL" id="UTV29555.1"/>
    </source>
</evidence>
<evidence type="ECO:0000313" key="4">
    <source>
        <dbReference type="Proteomes" id="UP001057998"/>
    </source>
</evidence>
<proteinExistence type="predicted"/>
<feature type="domain" description="AB hydrolase-1" evidence="2">
    <location>
        <begin position="49"/>
        <end position="282"/>
    </location>
</feature>
<dbReference type="PANTHER" id="PTHR43265">
    <property type="entry name" value="ESTERASE ESTD"/>
    <property type="match status" value="1"/>
</dbReference>
<accession>A0ABY5GJR2</accession>
<feature type="signal peptide" evidence="1">
    <location>
        <begin position="1"/>
        <end position="20"/>
    </location>
</feature>